<dbReference type="AlphaFoldDB" id="A0A0K2THU9"/>
<evidence type="ECO:0000256" key="1">
    <source>
        <dbReference type="ARBA" id="ARBA00023157"/>
    </source>
</evidence>
<dbReference type="Gene3D" id="2.40.128.620">
    <property type="match status" value="1"/>
</dbReference>
<keyword evidence="2" id="KW-0812">Transmembrane</keyword>
<dbReference type="PANTHER" id="PTHR47537:SF3">
    <property type="entry name" value="CUB DOMAIN-CONTAINING PROTEIN"/>
    <property type="match status" value="1"/>
</dbReference>
<keyword evidence="1" id="KW-1015">Disulfide bond</keyword>
<dbReference type="InterPro" id="IPR056707">
    <property type="entry name" value="DUF7805"/>
</dbReference>
<reference evidence="4" key="1">
    <citation type="submission" date="2014-05" db="EMBL/GenBank/DDBJ databases">
        <authorList>
            <person name="Chronopoulou M."/>
        </authorList>
    </citation>
    <scope>NUCLEOTIDE SEQUENCE</scope>
    <source>
        <tissue evidence="4">Whole organism</tissue>
    </source>
</reference>
<dbReference type="OrthoDB" id="10037824at2759"/>
<dbReference type="InterPro" id="IPR002172">
    <property type="entry name" value="LDrepeatLR_classA_rpt"/>
</dbReference>
<organism evidence="4">
    <name type="scientific">Lepeophtheirus salmonis</name>
    <name type="common">Salmon louse</name>
    <name type="synonym">Caligus salmonis</name>
    <dbReference type="NCBI Taxonomy" id="72036"/>
    <lineage>
        <taxon>Eukaryota</taxon>
        <taxon>Metazoa</taxon>
        <taxon>Ecdysozoa</taxon>
        <taxon>Arthropoda</taxon>
        <taxon>Crustacea</taxon>
        <taxon>Multicrustacea</taxon>
        <taxon>Hexanauplia</taxon>
        <taxon>Copepoda</taxon>
        <taxon>Siphonostomatoida</taxon>
        <taxon>Caligidae</taxon>
        <taxon>Lepeophtheirus</taxon>
    </lineage>
</organism>
<dbReference type="Pfam" id="PF25090">
    <property type="entry name" value="DUF7805"/>
    <property type="match status" value="1"/>
</dbReference>
<name>A0A0K2THU9_LEPSM</name>
<proteinExistence type="predicted"/>
<sequence length="784" mass="89959">MYETDPVLISFCRGDIIPPIVSSSDSGMLIVFRSSPFGVPDMEPFTSNGFELRVNVLFKNQGSILAAPIKEECRFTIRSGVSPPSGVHDGSLSSGVIENVIHRLVSAKNRSCYYEFQGNSDEVLWITFLMFKVSYDKKKIHRQNSHDCIHRITLQDNEDHSTILTPTNKSLSQTFCESHPPNICDHDYLQFNRHKKKFHFRNCWRHWNESYVSRSSKFTLIETLSLLHSGSTLNFKFRYEFVDVGQGGNAVKRERKVHFINENRNREPLIHRSPILHRDSLSKPEQEPWIHSDHSRVLHSNQHDFIKHNIGKSYEMEVFPSCHRVFNSNASSRKRKKKFFSTKNVFFFGRGSGQKDLQCSYTFQGRPGERILLRINRLNLYNHEICNTIPDPYGNINHFVCSRNSTHGTISEIRISEIPDQKGISLTQFCLCGTGEGNFLSNTSTLRLDLIVSGMTPFTDYSQFLVEGSYEFMHEPVCRLTKIISGQPAGKIEFTDRPDCERQPWVLKPSISNHYLYLRIPGYTMIEPNACSHTHNRIIIHRSSMESLVICPSKLHITEVYSTGWEFEEDFEESSSEEGFSVVIESSVVDRIQIRELSIQWLEIWKPLSLSVGDHKRDSALKIESLVKKNKKKVSLEDETMMHGLMDRGRCDEFCPEINGCISPLLWCDGQVHCPSSGSDESEEHCSHILLPSIYYYGLSSLLGIIAFVFTILLIYKFHIWWVHHRKDSDIHVVSSSSSSSSSRVRRPQYMDEHSLTNISGTIETTLFNHPFIVEGGIAEDGYS</sequence>
<dbReference type="GO" id="GO:0005886">
    <property type="term" value="C:plasma membrane"/>
    <property type="evidence" value="ECO:0007669"/>
    <property type="project" value="TreeGrafter"/>
</dbReference>
<keyword evidence="2" id="KW-0472">Membrane</keyword>
<dbReference type="InterPro" id="IPR053207">
    <property type="entry name" value="Non-NMDA_GluR_Accessory"/>
</dbReference>
<dbReference type="PANTHER" id="PTHR47537">
    <property type="entry name" value="CUBILIN"/>
    <property type="match status" value="1"/>
</dbReference>
<evidence type="ECO:0000259" key="3">
    <source>
        <dbReference type="Pfam" id="PF25090"/>
    </source>
</evidence>
<evidence type="ECO:0000256" key="2">
    <source>
        <dbReference type="SAM" id="Phobius"/>
    </source>
</evidence>
<dbReference type="EMBL" id="HACA01008143">
    <property type="protein sequence ID" value="CDW25504.1"/>
    <property type="molecule type" value="Transcribed_RNA"/>
</dbReference>
<evidence type="ECO:0000313" key="4">
    <source>
        <dbReference type="EMBL" id="CDW25504.1"/>
    </source>
</evidence>
<accession>A0A0K2THU9</accession>
<feature type="transmembrane region" description="Helical" evidence="2">
    <location>
        <begin position="694"/>
        <end position="716"/>
    </location>
</feature>
<keyword evidence="2" id="KW-1133">Transmembrane helix</keyword>
<protein>
    <submittedName>
        <fullName evidence="4">Putative LOC100648174 [Bombus terrestris]</fullName>
    </submittedName>
</protein>
<feature type="domain" description="DUF7805" evidence="3">
    <location>
        <begin position="478"/>
        <end position="607"/>
    </location>
</feature>
<dbReference type="SMART" id="SM00192">
    <property type="entry name" value="LDLa"/>
    <property type="match status" value="1"/>
</dbReference>